<organism evidence="3 4">
    <name type="scientific">Sulfobacillus thermosulfidooxidans (strain DSM 9293 / VKM B-1269 / AT-1)</name>
    <dbReference type="NCBI Taxonomy" id="929705"/>
    <lineage>
        <taxon>Bacteria</taxon>
        <taxon>Bacillati</taxon>
        <taxon>Bacillota</taxon>
        <taxon>Clostridia</taxon>
        <taxon>Eubacteriales</taxon>
        <taxon>Clostridiales Family XVII. Incertae Sedis</taxon>
        <taxon>Sulfobacillus</taxon>
    </lineage>
</organism>
<sequence length="302" mass="33640">MGFLSSLVHDEIPNEKMDGITQTHFPDASNLTRVYELQVNALCAKKFTAKLYALAHPWVEQSFIREIRVKRLIGLSTMVKNLPLPYKGVLAHAYDNFPSTNLLNTPAFFLVLVRFISPVNPGVLSTIDQSVQTLVKETCHVQDFYRGLFTTIHAGIDALSQGDGIISEGVDDGHDIDGDERVTVLNHVLVADKDTTVFDQLVGQLLKVAQVTFQPSSSSFQDGLPGGPDNAFYRKALSTEILRALTPIDGVRAYLMHGVWHSEWDHENSHADPRFLEAAKALAPYVIEGPVEPFYREVWQIP</sequence>
<dbReference type="OrthoDB" id="3078234at2"/>
<dbReference type="Pfam" id="PF21931">
    <property type="entry name" value="ABM-like"/>
    <property type="match status" value="1"/>
</dbReference>
<feature type="domain" description="CT0912-like N-terminal" evidence="1">
    <location>
        <begin position="61"/>
        <end position="116"/>
    </location>
</feature>
<keyword evidence="4" id="KW-1185">Reference proteome</keyword>
<dbReference type="Pfam" id="PF22087">
    <property type="entry name" value="CT0912-like_C"/>
    <property type="match status" value="1"/>
</dbReference>
<dbReference type="RefSeq" id="WP_084660985.1">
    <property type="nucleotide sequence ID" value="NZ_FWWY01000001.1"/>
</dbReference>
<dbReference type="Proteomes" id="UP000192660">
    <property type="component" value="Unassembled WGS sequence"/>
</dbReference>
<evidence type="ECO:0000313" key="4">
    <source>
        <dbReference type="Proteomes" id="UP000192660"/>
    </source>
</evidence>
<proteinExistence type="predicted"/>
<gene>
    <name evidence="3" type="ORF">SAMN00768000_1189</name>
</gene>
<dbReference type="EMBL" id="FWWY01000001">
    <property type="protein sequence ID" value="SMC03639.1"/>
    <property type="molecule type" value="Genomic_DNA"/>
</dbReference>
<reference evidence="4" key="1">
    <citation type="submission" date="2017-04" db="EMBL/GenBank/DDBJ databases">
        <authorList>
            <person name="Varghese N."/>
            <person name="Submissions S."/>
        </authorList>
    </citation>
    <scope>NUCLEOTIDE SEQUENCE [LARGE SCALE GENOMIC DNA]</scope>
    <source>
        <strain evidence="4">DSM 9293</strain>
    </source>
</reference>
<protein>
    <submittedName>
        <fullName evidence="3">Uncharacterized protein</fullName>
    </submittedName>
</protein>
<dbReference type="AlphaFoldDB" id="A0A1W1WBU3"/>
<feature type="domain" description="CT0912-like C-terminal" evidence="2">
    <location>
        <begin position="174"/>
        <end position="296"/>
    </location>
</feature>
<dbReference type="InterPro" id="IPR054123">
    <property type="entry name" value="CT0912-like_N"/>
</dbReference>
<accession>A0A1W1WBU3</accession>
<evidence type="ECO:0000259" key="1">
    <source>
        <dbReference type="Pfam" id="PF21931"/>
    </source>
</evidence>
<evidence type="ECO:0000313" key="3">
    <source>
        <dbReference type="EMBL" id="SMC03639.1"/>
    </source>
</evidence>
<dbReference type="InterPro" id="IPR054310">
    <property type="entry name" value="CT0912-like_C"/>
</dbReference>
<evidence type="ECO:0000259" key="2">
    <source>
        <dbReference type="Pfam" id="PF22087"/>
    </source>
</evidence>
<name>A0A1W1WBU3_SULTA</name>